<organism evidence="5 6">
    <name type="scientific">Klenkia soli</name>
    <dbReference type="NCBI Taxonomy" id="1052260"/>
    <lineage>
        <taxon>Bacteria</taxon>
        <taxon>Bacillati</taxon>
        <taxon>Actinomycetota</taxon>
        <taxon>Actinomycetes</taxon>
        <taxon>Geodermatophilales</taxon>
        <taxon>Geodermatophilaceae</taxon>
        <taxon>Klenkia</taxon>
    </lineage>
</organism>
<keyword evidence="1" id="KW-0547">Nucleotide-binding</keyword>
<evidence type="ECO:0000256" key="2">
    <source>
        <dbReference type="ARBA" id="ARBA00022840"/>
    </source>
</evidence>
<evidence type="ECO:0000256" key="3">
    <source>
        <dbReference type="SAM" id="MobiDB-lite"/>
    </source>
</evidence>
<evidence type="ECO:0000313" key="5">
    <source>
        <dbReference type="EMBL" id="SDP53830.1"/>
    </source>
</evidence>
<dbReference type="InterPro" id="IPR027417">
    <property type="entry name" value="P-loop_NTPase"/>
</dbReference>
<keyword evidence="2 5" id="KW-0067">ATP-binding</keyword>
<dbReference type="GO" id="GO:0016887">
    <property type="term" value="F:ATP hydrolysis activity"/>
    <property type="evidence" value="ECO:0007669"/>
    <property type="project" value="InterPro"/>
</dbReference>
<dbReference type="GO" id="GO:0005524">
    <property type="term" value="F:ATP binding"/>
    <property type="evidence" value="ECO:0007669"/>
    <property type="project" value="UniProtKB-KW"/>
</dbReference>
<dbReference type="Proteomes" id="UP000199088">
    <property type="component" value="Unassembled WGS sequence"/>
</dbReference>
<reference evidence="6" key="1">
    <citation type="submission" date="2016-10" db="EMBL/GenBank/DDBJ databases">
        <authorList>
            <person name="Varghese N."/>
            <person name="Submissions S."/>
        </authorList>
    </citation>
    <scope>NUCLEOTIDE SEQUENCE [LARGE SCALE GENOMIC DNA]</scope>
    <source>
        <strain evidence="6">DSM 45843</strain>
    </source>
</reference>
<dbReference type="PANTHER" id="PTHR43790:SF8">
    <property type="entry name" value="SUGAR ABC TRANSPORTER ATP-BINDING PROTEIN"/>
    <property type="match status" value="1"/>
</dbReference>
<dbReference type="PANTHER" id="PTHR43790">
    <property type="entry name" value="CARBOHYDRATE TRANSPORT ATP-BINDING PROTEIN MG119-RELATED"/>
    <property type="match status" value="1"/>
</dbReference>
<keyword evidence="5" id="KW-0813">Transport</keyword>
<sequence>MTGPERVGPERVGPVEGQEPLPFPESTAGLPPVAGAPVLELRGVTVRYGSVPALDRVSLRLVPGTVTCLLGENGAGKSTVVQVVSGVRRHDEGELLVDGRAVRFRRPRQARARGIATIWQDLAVIPLMTVWRNFWLGDEPTRGIWPFRRIDLAVAREGAARALARVGLPDLNVNQPAAALQPGQRHSLAVARAMHFGAKVLVVDEPAAPLTVAQHALVLRTVVSARDAGLGVLFVTSTPGYAHLVGDRFVLLAGGRVAADLTREDVDVDGLTRLISGGEALATLTAELRRSS</sequence>
<dbReference type="AlphaFoldDB" id="A0A1H0TJI3"/>
<dbReference type="STRING" id="1052260.SAMN05660199_04186"/>
<keyword evidence="6" id="KW-1185">Reference proteome</keyword>
<dbReference type="PROSITE" id="PS50893">
    <property type="entry name" value="ABC_TRANSPORTER_2"/>
    <property type="match status" value="1"/>
</dbReference>
<evidence type="ECO:0000259" key="4">
    <source>
        <dbReference type="PROSITE" id="PS50893"/>
    </source>
</evidence>
<feature type="domain" description="ABC transporter" evidence="4">
    <location>
        <begin position="39"/>
        <end position="279"/>
    </location>
</feature>
<name>A0A1H0TJI3_9ACTN</name>
<dbReference type="EMBL" id="FNIR01000015">
    <property type="protein sequence ID" value="SDP53830.1"/>
    <property type="molecule type" value="Genomic_DNA"/>
</dbReference>
<proteinExistence type="predicted"/>
<evidence type="ECO:0000313" key="6">
    <source>
        <dbReference type="Proteomes" id="UP000199088"/>
    </source>
</evidence>
<evidence type="ECO:0000256" key="1">
    <source>
        <dbReference type="ARBA" id="ARBA00022741"/>
    </source>
</evidence>
<dbReference type="SMART" id="SM00382">
    <property type="entry name" value="AAA"/>
    <property type="match status" value="1"/>
</dbReference>
<dbReference type="Pfam" id="PF00005">
    <property type="entry name" value="ABC_tran"/>
    <property type="match status" value="1"/>
</dbReference>
<accession>A0A1H0TJI3</accession>
<dbReference type="InterPro" id="IPR003439">
    <property type="entry name" value="ABC_transporter-like_ATP-bd"/>
</dbReference>
<keyword evidence="5" id="KW-0762">Sugar transport</keyword>
<dbReference type="RefSeq" id="WP_242654244.1">
    <property type="nucleotide sequence ID" value="NZ_FNIR01000015.1"/>
</dbReference>
<dbReference type="InterPro" id="IPR003593">
    <property type="entry name" value="AAA+_ATPase"/>
</dbReference>
<dbReference type="Gene3D" id="3.40.50.300">
    <property type="entry name" value="P-loop containing nucleotide triphosphate hydrolases"/>
    <property type="match status" value="1"/>
</dbReference>
<dbReference type="SUPFAM" id="SSF52540">
    <property type="entry name" value="P-loop containing nucleoside triphosphate hydrolases"/>
    <property type="match status" value="1"/>
</dbReference>
<protein>
    <submittedName>
        <fullName evidence="5">Simple sugar transport system ATP-binding protein</fullName>
    </submittedName>
</protein>
<dbReference type="InterPro" id="IPR050107">
    <property type="entry name" value="ABC_carbohydrate_import_ATPase"/>
</dbReference>
<feature type="region of interest" description="Disordered" evidence="3">
    <location>
        <begin position="1"/>
        <end position="29"/>
    </location>
</feature>
<gene>
    <name evidence="5" type="ORF">SAMN05660199_04186</name>
</gene>